<reference evidence="2" key="1">
    <citation type="submission" date="2022-05" db="EMBL/GenBank/DDBJ databases">
        <title>The Musa troglodytarum L. genome provides insights into the mechanism of non-climacteric behaviour and enrichment of carotenoids.</title>
        <authorList>
            <person name="Wang J."/>
        </authorList>
    </citation>
    <scope>NUCLEOTIDE SEQUENCE</scope>
    <source>
        <tissue evidence="2">Leaf</tissue>
    </source>
</reference>
<evidence type="ECO:0000313" key="3">
    <source>
        <dbReference type="Proteomes" id="UP001055439"/>
    </source>
</evidence>
<feature type="region of interest" description="Disordered" evidence="1">
    <location>
        <begin position="29"/>
        <end position="80"/>
    </location>
</feature>
<protein>
    <submittedName>
        <fullName evidence="2">Uncharacterized protein</fullName>
    </submittedName>
</protein>
<dbReference type="Proteomes" id="UP001055439">
    <property type="component" value="Chromosome 1"/>
</dbReference>
<organism evidence="2 3">
    <name type="scientific">Musa troglodytarum</name>
    <name type="common">fe'i banana</name>
    <dbReference type="NCBI Taxonomy" id="320322"/>
    <lineage>
        <taxon>Eukaryota</taxon>
        <taxon>Viridiplantae</taxon>
        <taxon>Streptophyta</taxon>
        <taxon>Embryophyta</taxon>
        <taxon>Tracheophyta</taxon>
        <taxon>Spermatophyta</taxon>
        <taxon>Magnoliopsida</taxon>
        <taxon>Liliopsida</taxon>
        <taxon>Zingiberales</taxon>
        <taxon>Musaceae</taxon>
        <taxon>Musa</taxon>
    </lineage>
</organism>
<dbReference type="AlphaFoldDB" id="A0A9E7EA77"/>
<name>A0A9E7EA77_9LILI</name>
<evidence type="ECO:0000313" key="2">
    <source>
        <dbReference type="EMBL" id="URD73176.1"/>
    </source>
</evidence>
<gene>
    <name evidence="2" type="ORF">MUK42_26096</name>
</gene>
<feature type="compositionally biased region" description="Basic and acidic residues" evidence="1">
    <location>
        <begin position="66"/>
        <end position="75"/>
    </location>
</feature>
<dbReference type="EMBL" id="CP097502">
    <property type="protein sequence ID" value="URD73176.1"/>
    <property type="molecule type" value="Genomic_DNA"/>
</dbReference>
<accession>A0A9E7EA77</accession>
<proteinExistence type="predicted"/>
<sequence length="153" mass="17332">MLQVTNTQDASVYKDQILELIEQGIPLSFRQQGEPKKTQKQGHWSHGVGKRKKAREEQSSRTCRKLSKEEEERGKGNWSLGKGWPVLPGIQEHQAQKLTWKTWRAQKAGCVHENMFHHGMVPTGLIARIKFDAIVMVVTKKSVALLSCSSKAE</sequence>
<evidence type="ECO:0000256" key="1">
    <source>
        <dbReference type="SAM" id="MobiDB-lite"/>
    </source>
</evidence>
<keyword evidence="3" id="KW-1185">Reference proteome</keyword>